<name>A0ABV8LNT4_9ACTN</name>
<evidence type="ECO:0000313" key="2">
    <source>
        <dbReference type="EMBL" id="MFC4131990.1"/>
    </source>
</evidence>
<protein>
    <submittedName>
        <fullName evidence="2">Transglutaminase-like domain-containing protein</fullName>
    </submittedName>
</protein>
<accession>A0ABV8LNT4</accession>
<dbReference type="Pfam" id="PF01841">
    <property type="entry name" value="Transglut_core"/>
    <property type="match status" value="1"/>
</dbReference>
<organism evidence="2 3">
    <name type="scientific">Hamadaea flava</name>
    <dbReference type="NCBI Taxonomy" id="1742688"/>
    <lineage>
        <taxon>Bacteria</taxon>
        <taxon>Bacillati</taxon>
        <taxon>Actinomycetota</taxon>
        <taxon>Actinomycetes</taxon>
        <taxon>Micromonosporales</taxon>
        <taxon>Micromonosporaceae</taxon>
        <taxon>Hamadaea</taxon>
    </lineage>
</organism>
<comment type="caution">
    <text evidence="2">The sequence shown here is derived from an EMBL/GenBank/DDBJ whole genome shotgun (WGS) entry which is preliminary data.</text>
</comment>
<dbReference type="EMBL" id="JBHSAY010000008">
    <property type="protein sequence ID" value="MFC4131990.1"/>
    <property type="molecule type" value="Genomic_DNA"/>
</dbReference>
<dbReference type="RefSeq" id="WP_253749751.1">
    <property type="nucleotide sequence ID" value="NZ_JAMZDZ010000001.1"/>
</dbReference>
<dbReference type="Proteomes" id="UP001595816">
    <property type="component" value="Unassembled WGS sequence"/>
</dbReference>
<gene>
    <name evidence="2" type="ORF">ACFOZ4_15375</name>
</gene>
<feature type="domain" description="Transglutaminase-like" evidence="1">
    <location>
        <begin position="90"/>
        <end position="160"/>
    </location>
</feature>
<dbReference type="InterPro" id="IPR002931">
    <property type="entry name" value="Transglutaminase-like"/>
</dbReference>
<evidence type="ECO:0000313" key="3">
    <source>
        <dbReference type="Proteomes" id="UP001595816"/>
    </source>
</evidence>
<proteinExistence type="predicted"/>
<keyword evidence="3" id="KW-1185">Reference proteome</keyword>
<evidence type="ECO:0000259" key="1">
    <source>
        <dbReference type="Pfam" id="PF01841"/>
    </source>
</evidence>
<dbReference type="InterPro" id="IPR038765">
    <property type="entry name" value="Papain-like_cys_pep_sf"/>
</dbReference>
<dbReference type="SUPFAM" id="SSF54001">
    <property type="entry name" value="Cysteine proteinases"/>
    <property type="match status" value="1"/>
</dbReference>
<dbReference type="Gene3D" id="3.10.620.30">
    <property type="match status" value="1"/>
</dbReference>
<sequence length="286" mass="31146">MPIDYSTPGVITALTPDQRQLAAELPADPVAICRAVAGLIVHPAQTGSLGLPEPRMGAQAIRPVTRILDELLAIDPAPLTKVREPRQRVVGTCRHFATVSVALLQAHGIPARARCGFASYFRPDRHVDHWVVEHWVTGRADTRESSDGESSAGRWVRIDPEILDGTNVPHPDDLAPGEFLTGGEAWQLVRSGDADPATFGVNGTDHAWGPAEIRGNAIRDLAALVQVETLPWDEWGRMEASYRGETGPDYDHLVDLVAQVCAEDDAERVRVLYNSEDLAVPAELRN</sequence>
<reference evidence="3" key="1">
    <citation type="journal article" date="2019" name="Int. J. Syst. Evol. Microbiol.">
        <title>The Global Catalogue of Microorganisms (GCM) 10K type strain sequencing project: providing services to taxonomists for standard genome sequencing and annotation.</title>
        <authorList>
            <consortium name="The Broad Institute Genomics Platform"/>
            <consortium name="The Broad Institute Genome Sequencing Center for Infectious Disease"/>
            <person name="Wu L."/>
            <person name="Ma J."/>
        </authorList>
    </citation>
    <scope>NUCLEOTIDE SEQUENCE [LARGE SCALE GENOMIC DNA]</scope>
    <source>
        <strain evidence="3">CGMCC 4.7289</strain>
    </source>
</reference>